<feature type="domain" description="Oxidoreductase N-terminal" evidence="3">
    <location>
        <begin position="8"/>
        <end position="113"/>
    </location>
</feature>
<evidence type="ECO:0000259" key="3">
    <source>
        <dbReference type="Pfam" id="PF16884"/>
    </source>
</evidence>
<dbReference type="RefSeq" id="WP_236259848.1">
    <property type="nucleotide sequence ID" value="NZ_BNEK01000005.1"/>
</dbReference>
<dbReference type="InterPro" id="IPR011032">
    <property type="entry name" value="GroES-like_sf"/>
</dbReference>
<gene>
    <name evidence="4" type="ORF">TPA0910_86190</name>
</gene>
<evidence type="ECO:0000313" key="5">
    <source>
        <dbReference type="Proteomes" id="UP001054854"/>
    </source>
</evidence>
<dbReference type="Pfam" id="PF00107">
    <property type="entry name" value="ADH_zinc_N"/>
    <property type="match status" value="1"/>
</dbReference>
<dbReference type="InterPro" id="IPR013149">
    <property type="entry name" value="ADH-like_C"/>
</dbReference>
<name>A0ABQ3UFJ7_STRHY</name>
<dbReference type="PANTHER" id="PTHR43205">
    <property type="entry name" value="PROSTAGLANDIN REDUCTASE"/>
    <property type="match status" value="1"/>
</dbReference>
<proteinExistence type="predicted"/>
<accession>A0ABQ3UFJ7</accession>
<dbReference type="Pfam" id="PF16884">
    <property type="entry name" value="ADH_N_2"/>
    <property type="match status" value="1"/>
</dbReference>
<feature type="domain" description="Alcohol dehydrogenase-like C-terminal" evidence="2">
    <location>
        <begin position="164"/>
        <end position="293"/>
    </location>
</feature>
<organism evidence="4 5">
    <name type="scientific">Streptomyces hygroscopicus</name>
    <dbReference type="NCBI Taxonomy" id="1912"/>
    <lineage>
        <taxon>Bacteria</taxon>
        <taxon>Bacillati</taxon>
        <taxon>Actinomycetota</taxon>
        <taxon>Actinomycetes</taxon>
        <taxon>Kitasatosporales</taxon>
        <taxon>Streptomycetaceae</taxon>
        <taxon>Streptomyces</taxon>
        <taxon>Streptomyces violaceusniger group</taxon>
    </lineage>
</organism>
<comment type="caution">
    <text evidence="4">The sequence shown here is derived from an EMBL/GenBank/DDBJ whole genome shotgun (WGS) entry which is preliminary data.</text>
</comment>
<protein>
    <submittedName>
        <fullName evidence="4">NADP-dependent oxidoreductase</fullName>
    </submittedName>
</protein>
<dbReference type="CDD" id="cd05288">
    <property type="entry name" value="PGDH"/>
    <property type="match status" value="1"/>
</dbReference>
<reference evidence="4" key="1">
    <citation type="submission" date="2024-05" db="EMBL/GenBank/DDBJ databases">
        <title>Whole genome shotgun sequence of Streptomyces hygroscopicus NBRC 113678.</title>
        <authorList>
            <person name="Komaki H."/>
            <person name="Tamura T."/>
        </authorList>
    </citation>
    <scope>NUCLEOTIDE SEQUENCE</scope>
    <source>
        <strain evidence="4">N11-34</strain>
    </source>
</reference>
<dbReference type="Gene3D" id="3.90.180.10">
    <property type="entry name" value="Medium-chain alcohol dehydrogenases, catalytic domain"/>
    <property type="match status" value="1"/>
</dbReference>
<dbReference type="Proteomes" id="UP001054854">
    <property type="component" value="Unassembled WGS sequence"/>
</dbReference>
<dbReference type="InterPro" id="IPR036291">
    <property type="entry name" value="NAD(P)-bd_dom_sf"/>
</dbReference>
<keyword evidence="5" id="KW-1185">Reference proteome</keyword>
<evidence type="ECO:0000256" key="1">
    <source>
        <dbReference type="ARBA" id="ARBA00023002"/>
    </source>
</evidence>
<evidence type="ECO:0000259" key="2">
    <source>
        <dbReference type="Pfam" id="PF00107"/>
    </source>
</evidence>
<dbReference type="InterPro" id="IPR045010">
    <property type="entry name" value="MDR_fam"/>
</dbReference>
<dbReference type="PANTHER" id="PTHR43205:SF7">
    <property type="entry name" value="PROSTAGLANDIN REDUCTASE 1"/>
    <property type="match status" value="1"/>
</dbReference>
<dbReference type="SUPFAM" id="SSF50129">
    <property type="entry name" value="GroES-like"/>
    <property type="match status" value="1"/>
</dbReference>
<dbReference type="EMBL" id="BNEK01000005">
    <property type="protein sequence ID" value="GHJ34186.1"/>
    <property type="molecule type" value="Genomic_DNA"/>
</dbReference>
<sequence length="350" mass="37401">MPTAEKNRAFRLSKRPTGLTEEPGLELVTTEIPVLESGQALVRTLVLSVDPSSRIFMSDIRSALPPVQEGAVMRGLGIGRVVASRRTDLPVGALALGFTGWQDYQVADDAELETPFTVLPEPLPASLEDLLGVLGLTGISAWLAVEIADPQPGRTVVVSAAAGAVGSIAGQLAKERGARVVGLAGGPDKCRYVVEELGFDACVDRRDPRWRDRLDEVIPDGIDADIENVGGEILDHVLSRINTGARIAMCGMIADYSADPAQRHGIRNLVELVEQRATARGFLVADHAGRFDEITAELAVRLGDGRLRHERVVLDGLEHAPEALARIFRGDSRGKILVRVAPHDATGSTG</sequence>
<keyword evidence="1" id="KW-0560">Oxidoreductase</keyword>
<dbReference type="Gene3D" id="3.40.50.720">
    <property type="entry name" value="NAD(P)-binding Rossmann-like Domain"/>
    <property type="match status" value="1"/>
</dbReference>
<dbReference type="SUPFAM" id="SSF51735">
    <property type="entry name" value="NAD(P)-binding Rossmann-fold domains"/>
    <property type="match status" value="1"/>
</dbReference>
<evidence type="ECO:0000313" key="4">
    <source>
        <dbReference type="EMBL" id="GHJ34186.1"/>
    </source>
</evidence>
<dbReference type="InterPro" id="IPR041694">
    <property type="entry name" value="ADH_N_2"/>
</dbReference>